<evidence type="ECO:0000313" key="1">
    <source>
        <dbReference type="EMBL" id="ACV62815.1"/>
    </source>
</evidence>
<protein>
    <submittedName>
        <fullName evidence="1">Uncharacterized protein</fullName>
    </submittedName>
</protein>
<evidence type="ECO:0000313" key="2">
    <source>
        <dbReference type="Proteomes" id="UP000002217"/>
    </source>
</evidence>
<dbReference type="STRING" id="485916.Dtox_1980"/>
<keyword evidence="2" id="KW-1185">Reference proteome</keyword>
<gene>
    <name evidence="1" type="ordered locus">Dtox_1980</name>
</gene>
<dbReference type="AlphaFoldDB" id="C8VYD4"/>
<organism evidence="1 2">
    <name type="scientific">Desulfofarcimen acetoxidans (strain ATCC 49208 / DSM 771 / KCTC 5769 / VKM B-1644 / 5575)</name>
    <name type="common">Desulfotomaculum acetoxidans</name>
    <dbReference type="NCBI Taxonomy" id="485916"/>
    <lineage>
        <taxon>Bacteria</taxon>
        <taxon>Bacillati</taxon>
        <taxon>Bacillota</taxon>
        <taxon>Clostridia</taxon>
        <taxon>Eubacteriales</taxon>
        <taxon>Peptococcaceae</taxon>
        <taxon>Desulfofarcimen</taxon>
    </lineage>
</organism>
<dbReference type="EMBL" id="CP001720">
    <property type="protein sequence ID" value="ACV62815.1"/>
    <property type="molecule type" value="Genomic_DNA"/>
</dbReference>
<accession>C8VYD4</accession>
<dbReference type="HOGENOM" id="CLU_2583984_0_0_9"/>
<sequence>MPVCHIVKWLWRAALNCLKPRLLRKPGFYLLVDRYNTKHLKRGGIKQKILKKCYLTTDSRQDIFAILKVLRLKLKERSCF</sequence>
<dbReference type="Proteomes" id="UP000002217">
    <property type="component" value="Chromosome"/>
</dbReference>
<dbReference type="KEGG" id="dae:Dtox_1980"/>
<proteinExistence type="predicted"/>
<name>C8VYD4_DESAS</name>
<reference evidence="1 2" key="1">
    <citation type="journal article" date="2009" name="Stand. Genomic Sci.">
        <title>Complete genome sequence of Desulfotomaculum acetoxidans type strain (5575).</title>
        <authorList>
            <person name="Spring S."/>
            <person name="Lapidus A."/>
            <person name="Schroder M."/>
            <person name="Gleim D."/>
            <person name="Sims D."/>
            <person name="Meincke L."/>
            <person name="Glavina Del Rio T."/>
            <person name="Tice H."/>
            <person name="Copeland A."/>
            <person name="Cheng J.F."/>
            <person name="Lucas S."/>
            <person name="Chen F."/>
            <person name="Nolan M."/>
            <person name="Bruce D."/>
            <person name="Goodwin L."/>
            <person name="Pitluck S."/>
            <person name="Ivanova N."/>
            <person name="Mavromatis K."/>
            <person name="Mikhailova N."/>
            <person name="Pati A."/>
            <person name="Chen A."/>
            <person name="Palaniappan K."/>
            <person name="Land M."/>
            <person name="Hauser L."/>
            <person name="Chang Y.J."/>
            <person name="Jeffries C.D."/>
            <person name="Chain P."/>
            <person name="Saunders E."/>
            <person name="Brettin T."/>
            <person name="Detter J.C."/>
            <person name="Goker M."/>
            <person name="Bristow J."/>
            <person name="Eisen J.A."/>
            <person name="Markowitz V."/>
            <person name="Hugenholtz P."/>
            <person name="Kyrpides N.C."/>
            <person name="Klenk H.P."/>
            <person name="Han C."/>
        </authorList>
    </citation>
    <scope>NUCLEOTIDE SEQUENCE [LARGE SCALE GENOMIC DNA]</scope>
    <source>
        <strain evidence="2">ATCC 49208 / DSM 771 / VKM B-1644</strain>
    </source>
</reference>